<dbReference type="Gene3D" id="3.30.1330.230">
    <property type="match status" value="1"/>
</dbReference>
<dbReference type="PANTHER" id="PTHR37809">
    <property type="entry name" value="RIBOSOMAL PROTEIN S12 METHYLTHIOTRANSFERASE ACCESSORY FACTOR YCAO"/>
    <property type="match status" value="1"/>
</dbReference>
<dbReference type="Gene3D" id="3.30.40.250">
    <property type="match status" value="1"/>
</dbReference>
<accession>A0A1H5QGG8</accession>
<dbReference type="OrthoDB" id="2379922at2"/>
<dbReference type="InterPro" id="IPR027624">
    <property type="entry name" value="TOMM_cyclo_SagD"/>
</dbReference>
<dbReference type="SUPFAM" id="SSF69572">
    <property type="entry name" value="Activating enzymes of the ubiquitin-like proteins"/>
    <property type="match status" value="1"/>
</dbReference>
<evidence type="ECO:0000313" key="3">
    <source>
        <dbReference type="Proteomes" id="UP000198878"/>
    </source>
</evidence>
<proteinExistence type="predicted"/>
<dbReference type="InterPro" id="IPR022291">
    <property type="entry name" value="Bacteriocin_synth_cyclodeHase"/>
</dbReference>
<sequence length="750" mass="80999">MTEPRRPLVGFKRHLSVAVVPGDAVYVLSEDEAAALRGPHLESLVPLLDGTRDFTAVRRELPGDIPAEQAAGLLTRLAETQVVGLRAAAGSAADPAALAYWDAMGGDGEAATAAVARGRVALAGAAATPAAAEALRASGLTVVERAGEADLSVVLCRDYLEAGLSEVDARQRAAGRPWLLAKPAGAWLSIGPFFTPGDGPCWHCLATRLWGNRPAEAHVRDSLGLPGPLPRPEATLTPLTAVAVNLVALEAVKWLAGQRTPAQRALWTFDSSDLTGERHEVRARPQCASCGNPELVRERTRRPVCLAPRAKADTAGGGHRAVPPEQVLGTYRHLVSPLTGVVKELRRDTRGPALFATYRSGPNIALGRRGADRLRTALRSQNGGKGVTPVQAEVGALCEALERHSGHYDGDEERVRGSFRSLGDAAVHPDTCQLFHERQYPDRVRARERHGPFQFVCDPFDDDAEQDWTPVWSLTRGEHRLFPTAMLYFGVPAEPGPVSVFADSNGNAAGSTLEDAVLQGLLEVVERDAVALWWYNRTRRPGVDLDAFGDPWLGELRRVYAGVGRDVWVLDVTSDIGVPVFVALSRCVAGPSEKIMLGFGAHPDPAVALRRALTELNQMMPAVLDGWDGGDDPDAARWLREATVAEQRYLLPDPARRAVGPADHGYAYSADLLTDLRLVRAKVERAGLEVFVLDQTRPDIGLPVVKVLVPGMRGLWARFAPGRLYDVPVRLGRLAEPHGYDDLNPFPIFL</sequence>
<keyword evidence="2" id="KW-0689">Ribosomal protein</keyword>
<organism evidence="2 3">
    <name type="scientific">Amycolatopsis pretoriensis</name>
    <dbReference type="NCBI Taxonomy" id="218821"/>
    <lineage>
        <taxon>Bacteria</taxon>
        <taxon>Bacillati</taxon>
        <taxon>Actinomycetota</taxon>
        <taxon>Actinomycetes</taxon>
        <taxon>Pseudonocardiales</taxon>
        <taxon>Pseudonocardiaceae</taxon>
        <taxon>Amycolatopsis</taxon>
    </lineage>
</organism>
<dbReference type="PANTHER" id="PTHR37809:SF1">
    <property type="entry name" value="RIBOSOMAL PROTEIN S12 METHYLTHIOTRANSFERASE ACCESSORY FACTOR YCAO"/>
    <property type="match status" value="1"/>
</dbReference>
<dbReference type="GO" id="GO:0016740">
    <property type="term" value="F:transferase activity"/>
    <property type="evidence" value="ECO:0007669"/>
    <property type="project" value="UniProtKB-KW"/>
</dbReference>
<keyword evidence="3" id="KW-1185">Reference proteome</keyword>
<protein>
    <submittedName>
        <fullName evidence="2">Ribosomal protein S12 methylthiotransferase accessory factor</fullName>
    </submittedName>
</protein>
<dbReference type="GO" id="GO:0008641">
    <property type="term" value="F:ubiquitin-like modifier activating enzyme activity"/>
    <property type="evidence" value="ECO:0007669"/>
    <property type="project" value="InterPro"/>
</dbReference>
<dbReference type="EMBL" id="FNUJ01000002">
    <property type="protein sequence ID" value="SEF25156.1"/>
    <property type="molecule type" value="Genomic_DNA"/>
</dbReference>
<dbReference type="NCBIfam" id="TIGR03882">
    <property type="entry name" value="cyclo_dehyd_2"/>
    <property type="match status" value="1"/>
</dbReference>
<dbReference type="STRING" id="218821.SAMN05421837_1021029"/>
<dbReference type="AlphaFoldDB" id="A0A1H5QGG8"/>
<gene>
    <name evidence="2" type="ORF">SAMN05421837_1021029</name>
</gene>
<feature type="domain" description="YcaO" evidence="1">
    <location>
        <begin position="384"/>
        <end position="750"/>
    </location>
</feature>
<dbReference type="Gene3D" id="3.40.50.720">
    <property type="entry name" value="NAD(P)-binding Rossmann-like Domain"/>
    <property type="match status" value="1"/>
</dbReference>
<dbReference type="GO" id="GO:0005840">
    <property type="term" value="C:ribosome"/>
    <property type="evidence" value="ECO:0007669"/>
    <property type="project" value="UniProtKB-KW"/>
</dbReference>
<dbReference type="NCBIfam" id="TIGR00702">
    <property type="entry name" value="YcaO-type kinase domain"/>
    <property type="match status" value="1"/>
</dbReference>
<evidence type="ECO:0000313" key="2">
    <source>
        <dbReference type="EMBL" id="SEF25156.1"/>
    </source>
</evidence>
<evidence type="ECO:0000259" key="1">
    <source>
        <dbReference type="PROSITE" id="PS51664"/>
    </source>
</evidence>
<keyword evidence="2" id="KW-0808">Transferase</keyword>
<dbReference type="Gene3D" id="3.90.930.60">
    <property type="match status" value="1"/>
</dbReference>
<reference evidence="3" key="1">
    <citation type="submission" date="2016-10" db="EMBL/GenBank/DDBJ databases">
        <authorList>
            <person name="Varghese N."/>
            <person name="Submissions S."/>
        </authorList>
    </citation>
    <scope>NUCLEOTIDE SEQUENCE [LARGE SCALE GENOMIC DNA]</scope>
    <source>
        <strain evidence="3">DSM 44654</strain>
    </source>
</reference>
<dbReference type="InterPro" id="IPR035985">
    <property type="entry name" value="Ubiquitin-activating_enz"/>
</dbReference>
<dbReference type="RefSeq" id="WP_086680612.1">
    <property type="nucleotide sequence ID" value="NZ_FNUJ01000002.1"/>
</dbReference>
<keyword evidence="2" id="KW-0687">Ribonucleoprotein</keyword>
<dbReference type="Pfam" id="PF02624">
    <property type="entry name" value="YcaO"/>
    <property type="match status" value="1"/>
</dbReference>
<dbReference type="NCBIfam" id="TIGR03604">
    <property type="entry name" value="TOMM_cyclo_SagD"/>
    <property type="match status" value="1"/>
</dbReference>
<dbReference type="InterPro" id="IPR003776">
    <property type="entry name" value="YcaO-like_dom"/>
</dbReference>
<name>A0A1H5QGG8_9PSEU</name>
<dbReference type="PROSITE" id="PS51664">
    <property type="entry name" value="YCAO"/>
    <property type="match status" value="1"/>
</dbReference>
<dbReference type="Proteomes" id="UP000198878">
    <property type="component" value="Unassembled WGS sequence"/>
</dbReference>
<dbReference type="Gene3D" id="3.30.160.660">
    <property type="match status" value="1"/>
</dbReference>